<keyword evidence="4" id="KW-1185">Reference proteome</keyword>
<dbReference type="Pfam" id="PF06114">
    <property type="entry name" value="Peptidase_M78"/>
    <property type="match status" value="1"/>
</dbReference>
<organism evidence="3 4">
    <name type="scientific">Neomoorella humiferrea</name>
    <dbReference type="NCBI Taxonomy" id="676965"/>
    <lineage>
        <taxon>Bacteria</taxon>
        <taxon>Bacillati</taxon>
        <taxon>Bacillota</taxon>
        <taxon>Clostridia</taxon>
        <taxon>Neomoorellales</taxon>
        <taxon>Neomoorellaceae</taxon>
        <taxon>Neomoorella</taxon>
    </lineage>
</organism>
<dbReference type="EMBL" id="PVXM01000031">
    <property type="protein sequence ID" value="PRR71962.1"/>
    <property type="molecule type" value="Genomic_DNA"/>
</dbReference>
<dbReference type="InterPro" id="IPR052345">
    <property type="entry name" value="Rad_response_metalloprotease"/>
</dbReference>
<reference evidence="3 4" key="1">
    <citation type="submission" date="2018-03" db="EMBL/GenBank/DDBJ databases">
        <title>Genome sequence of Moorella humiferrea DSM 23265.</title>
        <authorList>
            <person name="Poehlein A."/>
            <person name="Daniel R."/>
        </authorList>
    </citation>
    <scope>NUCLEOTIDE SEQUENCE [LARGE SCALE GENOMIC DNA]</scope>
    <source>
        <strain evidence="3 4">DSM 23265</strain>
    </source>
</reference>
<accession>A0A2T0AR18</accession>
<dbReference type="PANTHER" id="PTHR43236:SF2">
    <property type="entry name" value="BLL0069 PROTEIN"/>
    <property type="match status" value="1"/>
</dbReference>
<name>A0A2T0AR18_9FIRM</name>
<dbReference type="RefSeq" id="WP_106005552.1">
    <property type="nucleotide sequence ID" value="NZ_CP136419.1"/>
</dbReference>
<dbReference type="InterPro" id="IPR010359">
    <property type="entry name" value="IrrE_HExxH"/>
</dbReference>
<dbReference type="OrthoDB" id="581382at2"/>
<dbReference type="Pfam" id="PF12773">
    <property type="entry name" value="DZR"/>
    <property type="match status" value="1"/>
</dbReference>
<evidence type="ECO:0000313" key="4">
    <source>
        <dbReference type="Proteomes" id="UP000238415"/>
    </source>
</evidence>
<dbReference type="Gene3D" id="1.10.10.2910">
    <property type="match status" value="1"/>
</dbReference>
<comment type="caution">
    <text evidence="3">The sequence shown here is derived from an EMBL/GenBank/DDBJ whole genome shotgun (WGS) entry which is preliminary data.</text>
</comment>
<sequence>MGKKRPRRVRKARAIAAARFFRQQLGLVEYNGIDARRVLKRVAVLKIFSSSQDPDFIHEEGFTRSLGNGKYEVYVNRDLPEGRDNWTYGHETAHIVLKHHEEFDVDNLLPFEHWILNREANIFTSEYLMPEDKFRQAVRFPLTISEIARLKNIFKVSWQAVINRLDELHIYPKAKIEQLFCEQQRAKKELAMAIATVAVAEEKGQVYTMQKDVLRINLDENMRFTICPRCGNTDFSEGASYCKMCGLYLYNDCIECHAHNVADARYCEYCGNETTLFKAGILKPCDDATLYIMLEELLSREVVTEFDQEGNLLAIRAKTEEDDLQISEEDLPF</sequence>
<protein>
    <submittedName>
        <fullName evidence="3">Double zinc ribbon</fullName>
    </submittedName>
</protein>
<evidence type="ECO:0000313" key="3">
    <source>
        <dbReference type="EMBL" id="PRR71962.1"/>
    </source>
</evidence>
<feature type="domain" description="DZANK-type" evidence="2">
    <location>
        <begin position="227"/>
        <end position="271"/>
    </location>
</feature>
<evidence type="ECO:0000259" key="1">
    <source>
        <dbReference type="Pfam" id="PF06114"/>
    </source>
</evidence>
<dbReference type="Proteomes" id="UP000238415">
    <property type="component" value="Unassembled WGS sequence"/>
</dbReference>
<evidence type="ECO:0000259" key="2">
    <source>
        <dbReference type="Pfam" id="PF12773"/>
    </source>
</evidence>
<dbReference type="PANTHER" id="PTHR43236">
    <property type="entry name" value="ANTITOXIN HIGA1"/>
    <property type="match status" value="1"/>
</dbReference>
<proteinExistence type="predicted"/>
<feature type="domain" description="IrrE N-terminal-like" evidence="1">
    <location>
        <begin position="62"/>
        <end position="165"/>
    </location>
</feature>
<dbReference type="AlphaFoldDB" id="A0A2T0AR18"/>
<gene>
    <name evidence="3" type="ORF">MOHU_15940</name>
</gene>
<dbReference type="InterPro" id="IPR025874">
    <property type="entry name" value="DZR"/>
</dbReference>